<comment type="caution">
    <text evidence="1">The sequence shown here is derived from an EMBL/GenBank/DDBJ whole genome shotgun (WGS) entry which is preliminary data.</text>
</comment>
<dbReference type="HOGENOM" id="CLU_2685793_0_0_6"/>
<reference evidence="1 2" key="1">
    <citation type="submission" date="2010-01" db="EMBL/GenBank/DDBJ databases">
        <authorList>
            <person name="Muzny D."/>
            <person name="Qin X."/>
            <person name="Deng J."/>
            <person name="Jiang H."/>
            <person name="Liu Y."/>
            <person name="Qu J."/>
            <person name="Song X.-Z."/>
            <person name="Zhang L."/>
            <person name="Thornton R."/>
            <person name="Coyle M."/>
            <person name="Francisco L."/>
            <person name="Jackson L."/>
            <person name="Javaid M."/>
            <person name="Korchina V."/>
            <person name="Kovar C."/>
            <person name="Mata R."/>
            <person name="Mathew T."/>
            <person name="Ngo R."/>
            <person name="Nguyen L."/>
            <person name="Nguyen N."/>
            <person name="Okwuonu G."/>
            <person name="Ongeri F."/>
            <person name="Pham C."/>
            <person name="Simmons D."/>
            <person name="Wilczek-Boney K."/>
            <person name="Hale W."/>
            <person name="Jakkamsetti A."/>
            <person name="Pham P."/>
            <person name="Ruth R."/>
            <person name="San Lucas F."/>
            <person name="Warren J."/>
            <person name="Zhang J."/>
            <person name="Zhao Z."/>
            <person name="Zhou C."/>
            <person name="Zhu D."/>
            <person name="Lee S."/>
            <person name="Bess C."/>
            <person name="Blankenburg K."/>
            <person name="Forbes L."/>
            <person name="Fu Q."/>
            <person name="Gubbala S."/>
            <person name="Hirani K."/>
            <person name="Jayaseelan J.C."/>
            <person name="Lara F."/>
            <person name="Munidasa M."/>
            <person name="Palculict T."/>
            <person name="Patil S."/>
            <person name="Pu L.-L."/>
            <person name="Saada N."/>
            <person name="Tang L."/>
            <person name="Weissenberger G."/>
            <person name="Zhu Y."/>
            <person name="Hemphill L."/>
            <person name="Shang Y."/>
            <person name="Youmans B."/>
            <person name="Ayvaz T."/>
            <person name="Ross M."/>
            <person name="Santibanez J."/>
            <person name="Aqrawi P."/>
            <person name="Gross S."/>
            <person name="Joshi V."/>
            <person name="Fowler G."/>
            <person name="Nazareth L."/>
            <person name="Reid J."/>
            <person name="Worley K."/>
            <person name="Petrosino J."/>
            <person name="Highlander S."/>
            <person name="Gibbs R."/>
        </authorList>
    </citation>
    <scope>NUCLEOTIDE SEQUENCE [LARGE SCALE GENOMIC DNA]</scope>
    <source>
        <strain evidence="1 2">DSM 4582</strain>
    </source>
</reference>
<name>D4DXT5_SEROD</name>
<sequence length="74" mass="8035">MWSSGAMQPLATLGGKFTARINAFDKKARGFLPAARCDRRWVELCTMPITATLGWILVIGRGELPPVDCTANGQ</sequence>
<dbReference type="EMBL" id="ADBY01000017">
    <property type="protein sequence ID" value="EFE97617.1"/>
    <property type="molecule type" value="Genomic_DNA"/>
</dbReference>
<dbReference type="STRING" id="667129.HMPREF0758_0908"/>
<keyword evidence="2" id="KW-1185">Reference proteome</keyword>
<proteinExistence type="predicted"/>
<dbReference type="Proteomes" id="UP000005723">
    <property type="component" value="Unassembled WGS sequence"/>
</dbReference>
<dbReference type="AlphaFoldDB" id="D4DXT5"/>
<protein>
    <submittedName>
        <fullName evidence="1">Uncharacterized protein</fullName>
    </submittedName>
</protein>
<evidence type="ECO:0000313" key="2">
    <source>
        <dbReference type="Proteomes" id="UP000005723"/>
    </source>
</evidence>
<evidence type="ECO:0000313" key="1">
    <source>
        <dbReference type="EMBL" id="EFE97617.1"/>
    </source>
</evidence>
<organism evidence="1 2">
    <name type="scientific">Serratia odorifera DSM 4582</name>
    <dbReference type="NCBI Taxonomy" id="667129"/>
    <lineage>
        <taxon>Bacteria</taxon>
        <taxon>Pseudomonadati</taxon>
        <taxon>Pseudomonadota</taxon>
        <taxon>Gammaproteobacteria</taxon>
        <taxon>Enterobacterales</taxon>
        <taxon>Yersiniaceae</taxon>
        <taxon>Serratia</taxon>
    </lineage>
</organism>
<gene>
    <name evidence="1" type="ORF">HMPREF0758_0908</name>
</gene>
<accession>D4DXT5</accession>